<gene>
    <name evidence="1" type="ORF">TCIL3000_7_1390</name>
</gene>
<evidence type="ECO:0000313" key="1">
    <source>
        <dbReference type="EMBL" id="CCC91333.1"/>
    </source>
</evidence>
<protein>
    <submittedName>
        <fullName evidence="1">Uncharacterized protein</fullName>
    </submittedName>
</protein>
<name>G0UPM2_TRYCI</name>
<proteinExistence type="predicted"/>
<accession>G0UPM2</accession>
<dbReference type="AlphaFoldDB" id="G0UPM2"/>
<sequence length="102" mass="11823">MGPFVIHTTVLPSPLSLKGSSPHVFTVMSFSFTLASECHKGRMAFPTTSIIEPYLPREKSHVRHPRLILLWRQDVVQKVFLPYHFFKNILIIAHAKTKRKER</sequence>
<organism evidence="1">
    <name type="scientific">Trypanosoma congolense (strain IL3000)</name>
    <dbReference type="NCBI Taxonomy" id="1068625"/>
    <lineage>
        <taxon>Eukaryota</taxon>
        <taxon>Discoba</taxon>
        <taxon>Euglenozoa</taxon>
        <taxon>Kinetoplastea</taxon>
        <taxon>Metakinetoplastina</taxon>
        <taxon>Trypanosomatida</taxon>
        <taxon>Trypanosomatidae</taxon>
        <taxon>Trypanosoma</taxon>
        <taxon>Nannomonas</taxon>
    </lineage>
</organism>
<reference evidence="1" key="1">
    <citation type="journal article" date="2012" name="Proc. Natl. Acad. Sci. U.S.A.">
        <title>Antigenic diversity is generated by distinct evolutionary mechanisms in African trypanosome species.</title>
        <authorList>
            <person name="Jackson A.P."/>
            <person name="Berry A."/>
            <person name="Aslett M."/>
            <person name="Allison H.C."/>
            <person name="Burton P."/>
            <person name="Vavrova-Anderson J."/>
            <person name="Brown R."/>
            <person name="Browne H."/>
            <person name="Corton N."/>
            <person name="Hauser H."/>
            <person name="Gamble J."/>
            <person name="Gilderthorp R."/>
            <person name="Marcello L."/>
            <person name="McQuillan J."/>
            <person name="Otto T.D."/>
            <person name="Quail M.A."/>
            <person name="Sanders M.J."/>
            <person name="van Tonder A."/>
            <person name="Ginger M.L."/>
            <person name="Field M.C."/>
            <person name="Barry J.D."/>
            <person name="Hertz-Fowler C."/>
            <person name="Berriman M."/>
        </authorList>
    </citation>
    <scope>NUCLEOTIDE SEQUENCE</scope>
    <source>
        <strain evidence="1">IL3000</strain>
    </source>
</reference>
<dbReference type="EMBL" id="HE575320">
    <property type="protein sequence ID" value="CCC91333.1"/>
    <property type="molecule type" value="Genomic_DNA"/>
</dbReference>